<sequence>MKSVLFVVFGSNRYNDRTKEILESNHCKVTKYNVFKDNRVQEFNLSEFDCLILGGGKKTISIYKLLNLPKNASNNPLYETYNIIKNFKNKPILSYGYGCLVLGLYYKCAIKPLDEVNKNDKQHIIVDHRYRITKSTIEPSKIKVTFNNNNMLVTPSHNPTDTIMFRAKNRFEPCGFRFDTVHYGFLFRLIDSEYGKRLFLNFMNL</sequence>
<protein>
    <recommendedName>
        <fullName evidence="2">Glutamine amidotransferase domain-containing protein</fullName>
    </recommendedName>
</protein>
<dbReference type="AlphaFoldDB" id="A0A6C0CUG8"/>
<dbReference type="EMBL" id="MN739486">
    <property type="protein sequence ID" value="QHT07802.1"/>
    <property type="molecule type" value="Genomic_DNA"/>
</dbReference>
<name>A0A6C0CUG8_9ZZZZ</name>
<dbReference type="SUPFAM" id="SSF52317">
    <property type="entry name" value="Class I glutamine amidotransferase-like"/>
    <property type="match status" value="1"/>
</dbReference>
<reference evidence="1" key="1">
    <citation type="journal article" date="2020" name="Nature">
        <title>Giant virus diversity and host interactions through global metagenomics.</title>
        <authorList>
            <person name="Schulz F."/>
            <person name="Roux S."/>
            <person name="Paez-Espino D."/>
            <person name="Jungbluth S."/>
            <person name="Walsh D.A."/>
            <person name="Denef V.J."/>
            <person name="McMahon K.D."/>
            <person name="Konstantinidis K.T."/>
            <person name="Eloe-Fadrosh E.A."/>
            <person name="Kyrpides N.C."/>
            <person name="Woyke T."/>
        </authorList>
    </citation>
    <scope>NUCLEOTIDE SEQUENCE</scope>
    <source>
        <strain evidence="1">GVMAG-M-3300021964-36</strain>
    </source>
</reference>
<evidence type="ECO:0000313" key="1">
    <source>
        <dbReference type="EMBL" id="QHT07802.1"/>
    </source>
</evidence>
<dbReference type="InterPro" id="IPR029062">
    <property type="entry name" value="Class_I_gatase-like"/>
</dbReference>
<evidence type="ECO:0008006" key="2">
    <source>
        <dbReference type="Google" id="ProtNLM"/>
    </source>
</evidence>
<accession>A0A6C0CUG8</accession>
<proteinExistence type="predicted"/>
<organism evidence="1">
    <name type="scientific">viral metagenome</name>
    <dbReference type="NCBI Taxonomy" id="1070528"/>
    <lineage>
        <taxon>unclassified sequences</taxon>
        <taxon>metagenomes</taxon>
        <taxon>organismal metagenomes</taxon>
    </lineage>
</organism>